<evidence type="ECO:0000313" key="3">
    <source>
        <dbReference type="Proteomes" id="UP000287239"/>
    </source>
</evidence>
<dbReference type="NCBIfam" id="TIGR01716">
    <property type="entry name" value="RGG_Cterm"/>
    <property type="match status" value="1"/>
</dbReference>
<dbReference type="PROSITE" id="PS50943">
    <property type="entry name" value="HTH_CROC1"/>
    <property type="match status" value="1"/>
</dbReference>
<evidence type="ECO:0000313" key="2">
    <source>
        <dbReference type="EMBL" id="RST92478.1"/>
    </source>
</evidence>
<dbReference type="AlphaFoldDB" id="A0A429ZFJ5"/>
<dbReference type="InterPro" id="IPR001387">
    <property type="entry name" value="Cro/C1-type_HTH"/>
</dbReference>
<dbReference type="Gene3D" id="1.25.40.10">
    <property type="entry name" value="Tetratricopeptide repeat domain"/>
    <property type="match status" value="1"/>
</dbReference>
<dbReference type="PANTHER" id="PTHR37038">
    <property type="entry name" value="TRANSCRIPTIONAL REGULATOR-RELATED"/>
    <property type="match status" value="1"/>
</dbReference>
<dbReference type="InterPro" id="IPR053163">
    <property type="entry name" value="HTH-type_regulator_Rgg"/>
</dbReference>
<reference evidence="2 3" key="1">
    <citation type="submission" date="2017-05" db="EMBL/GenBank/DDBJ databases">
        <title>Vagococcus spp. assemblies.</title>
        <authorList>
            <person name="Gulvik C.A."/>
        </authorList>
    </citation>
    <scope>NUCLEOTIDE SEQUENCE [LARGE SCALE GENOMIC DNA]</scope>
    <source>
        <strain evidence="2 3">NCFB 2777</strain>
    </source>
</reference>
<dbReference type="OrthoDB" id="2360592at2"/>
<accession>A0A429ZFJ5</accession>
<protein>
    <recommendedName>
        <fullName evidence="1">HTH cro/C1-type domain-containing protein</fullName>
    </recommendedName>
</protein>
<organism evidence="2 3">
    <name type="scientific">Vagococcus salmoninarum</name>
    <dbReference type="NCBI Taxonomy" id="2739"/>
    <lineage>
        <taxon>Bacteria</taxon>
        <taxon>Bacillati</taxon>
        <taxon>Bacillota</taxon>
        <taxon>Bacilli</taxon>
        <taxon>Lactobacillales</taxon>
        <taxon>Enterococcaceae</taxon>
        <taxon>Vagococcus</taxon>
    </lineage>
</organism>
<dbReference type="Proteomes" id="UP000287239">
    <property type="component" value="Unassembled WGS sequence"/>
</dbReference>
<feature type="domain" description="HTH cro/C1-type" evidence="1">
    <location>
        <begin position="8"/>
        <end position="61"/>
    </location>
</feature>
<comment type="caution">
    <text evidence="2">The sequence shown here is derived from an EMBL/GenBank/DDBJ whole genome shotgun (WGS) entry which is preliminary data.</text>
</comment>
<dbReference type="Pfam" id="PF21259">
    <property type="entry name" value="Rgg_C"/>
    <property type="match status" value="1"/>
</dbReference>
<keyword evidence="3" id="KW-1185">Reference proteome</keyword>
<gene>
    <name evidence="2" type="ORF">CBF35_12855</name>
</gene>
<dbReference type="RefSeq" id="WP_126781762.1">
    <property type="nucleotide sequence ID" value="NZ_CAUQJP010000087.1"/>
</dbReference>
<dbReference type="GO" id="GO:0003677">
    <property type="term" value="F:DNA binding"/>
    <property type="evidence" value="ECO:0007669"/>
    <property type="project" value="InterPro"/>
</dbReference>
<dbReference type="SUPFAM" id="SSF47413">
    <property type="entry name" value="lambda repressor-like DNA-binding domains"/>
    <property type="match status" value="1"/>
</dbReference>
<dbReference type="CDD" id="cd00093">
    <property type="entry name" value="HTH_XRE"/>
    <property type="match status" value="1"/>
</dbReference>
<proteinExistence type="predicted"/>
<dbReference type="InterPro" id="IPR011990">
    <property type="entry name" value="TPR-like_helical_dom_sf"/>
</dbReference>
<sequence length="297" mass="35611">MKGYGETIRTIRQEKGFLQKEIYDGVVAKSFAIRFEKGEVMLQYDTFLTVLNSLNITVDEFHFIHQNYQLVVEKNFWTEFTEGVSSSNERKLLNVYDQEVNSKRVFNRVVAYLARGLATYYQVTTENLAQALNKEEISYVENYFLRKKLWTLDDVTCINLMYPILKPAIRKELFKKAHQELLNYRDFPNYYERMTSFLSDYILLCYEEADYQEGNLWFVKLQSLPRRKESIYFGLKITLCEAYYVYTKKDFVRSEELINNYVTVLSSIGYHAEGEQDMKQFRNFKRKFDSYHMRIIR</sequence>
<dbReference type="GeneID" id="98569233"/>
<dbReference type="InterPro" id="IPR010982">
    <property type="entry name" value="Lambda_DNA-bd_dom_sf"/>
</dbReference>
<evidence type="ECO:0000259" key="1">
    <source>
        <dbReference type="PROSITE" id="PS50943"/>
    </source>
</evidence>
<name>A0A429ZFJ5_9ENTE</name>
<dbReference type="InterPro" id="IPR010057">
    <property type="entry name" value="Transcription_activator_Rgg_C"/>
</dbReference>
<dbReference type="EMBL" id="NGJU01000022">
    <property type="protein sequence ID" value="RST92478.1"/>
    <property type="molecule type" value="Genomic_DNA"/>
</dbReference>